<dbReference type="CDD" id="cd04661">
    <property type="entry name" value="NUDIX_MRP_L46"/>
    <property type="match status" value="1"/>
</dbReference>
<dbReference type="InterPro" id="IPR021757">
    <property type="entry name" value="Ribosomal_mL46_N"/>
</dbReference>
<sequence>MRNRQGKKSCRVCAECRMAYKEKSLHIGNRNDFKMIKKCFQLLQNQNNIKQIIRTTRTQPVSSEKWDLFAAVCLERKPVIGPPLNDLQKDYKQLMSDIEFERSLKSNFELRHETDVKNLEILKKGGEIADIDVNLKQTAQDLKDMWTAEAAQFKFADTVTEADKKNDQKSLNRRLDKHLIYVLNQKVGDKKFYLLPQGIRQDGETLRQSAERILKESIGPDVKAQIYSNAPCGFYKYKYPANIRNDKNIVGAKVFIYFARYLKGQPPAKGLDFKWLDRNELRKALPPQYNDSVKQFLIDE</sequence>
<dbReference type="PROSITE" id="PS51462">
    <property type="entry name" value="NUDIX"/>
    <property type="match status" value="1"/>
</dbReference>
<evidence type="ECO:0000256" key="5">
    <source>
        <dbReference type="ARBA" id="ARBA00023128"/>
    </source>
</evidence>
<dbReference type="InterPro" id="IPR000086">
    <property type="entry name" value="NUDIX_hydrolase_dom"/>
</dbReference>
<protein>
    <recommendedName>
        <fullName evidence="7">Large ribosomal subunit protein mL46</fullName>
    </recommendedName>
    <alternativeName>
        <fullName evidence="8">39S ribosomal protein L46, mitochondrial</fullName>
    </alternativeName>
</protein>
<evidence type="ECO:0000256" key="2">
    <source>
        <dbReference type="ARBA" id="ARBA00009070"/>
    </source>
</evidence>
<dbReference type="PANTHER" id="PTHR13124:SF12">
    <property type="entry name" value="LARGE RIBOSOMAL SUBUNIT PROTEIN ML46"/>
    <property type="match status" value="1"/>
</dbReference>
<evidence type="ECO:0000259" key="9">
    <source>
        <dbReference type="PROSITE" id="PS51462"/>
    </source>
</evidence>
<evidence type="ECO:0000256" key="6">
    <source>
        <dbReference type="ARBA" id="ARBA00023274"/>
    </source>
</evidence>
<keyword evidence="4" id="KW-0689">Ribosomal protein</keyword>
<dbReference type="EnsemblMetazoa" id="XM_050655381.1">
    <property type="protein sequence ID" value="XP_050511338.1"/>
    <property type="gene ID" value="LOC114328882"/>
</dbReference>
<dbReference type="PANTHER" id="PTHR13124">
    <property type="entry name" value="39S RIBOSOMAL PROTEIN L46, MITOCHONDRIAL PRECURSOR-RELATED"/>
    <property type="match status" value="1"/>
</dbReference>
<evidence type="ECO:0000256" key="3">
    <source>
        <dbReference type="ARBA" id="ARBA00022946"/>
    </source>
</evidence>
<proteinExistence type="inferred from homology"/>
<dbReference type="Proteomes" id="UP001652700">
    <property type="component" value="Unplaced"/>
</dbReference>
<dbReference type="InterPro" id="IPR040008">
    <property type="entry name" value="Ribosomal_mL46"/>
</dbReference>
<evidence type="ECO:0000256" key="8">
    <source>
        <dbReference type="ARBA" id="ARBA00035534"/>
    </source>
</evidence>
<dbReference type="GeneID" id="114328882"/>
<dbReference type="Pfam" id="PF11788">
    <property type="entry name" value="MRP-L46"/>
    <property type="match status" value="1"/>
</dbReference>
<keyword evidence="6" id="KW-0687">Ribonucleoprotein</keyword>
<organism evidence="10 11">
    <name type="scientific">Diabrotica virgifera virgifera</name>
    <name type="common">western corn rootworm</name>
    <dbReference type="NCBI Taxonomy" id="50390"/>
    <lineage>
        <taxon>Eukaryota</taxon>
        <taxon>Metazoa</taxon>
        <taxon>Ecdysozoa</taxon>
        <taxon>Arthropoda</taxon>
        <taxon>Hexapoda</taxon>
        <taxon>Insecta</taxon>
        <taxon>Pterygota</taxon>
        <taxon>Neoptera</taxon>
        <taxon>Endopterygota</taxon>
        <taxon>Coleoptera</taxon>
        <taxon>Polyphaga</taxon>
        <taxon>Cucujiformia</taxon>
        <taxon>Chrysomeloidea</taxon>
        <taxon>Chrysomelidae</taxon>
        <taxon>Galerucinae</taxon>
        <taxon>Diabroticina</taxon>
        <taxon>Diabroticites</taxon>
        <taxon>Diabrotica</taxon>
    </lineage>
</organism>
<dbReference type="InterPro" id="IPR015797">
    <property type="entry name" value="NUDIX_hydrolase-like_dom_sf"/>
</dbReference>
<keyword evidence="5" id="KW-0496">Mitochondrion</keyword>
<feature type="domain" description="Nudix hydrolase" evidence="9">
    <location>
        <begin position="145"/>
        <end position="298"/>
    </location>
</feature>
<dbReference type="RefSeq" id="XP_050511338.1">
    <property type="nucleotide sequence ID" value="XM_050655381.1"/>
</dbReference>
<evidence type="ECO:0000256" key="4">
    <source>
        <dbReference type="ARBA" id="ARBA00022980"/>
    </source>
</evidence>
<evidence type="ECO:0000256" key="1">
    <source>
        <dbReference type="ARBA" id="ARBA00004173"/>
    </source>
</evidence>
<comment type="subcellular location">
    <subcellularLocation>
        <location evidence="1">Mitochondrion</location>
    </subcellularLocation>
</comment>
<dbReference type="Gene3D" id="3.90.79.10">
    <property type="entry name" value="Nucleoside Triphosphate Pyrophosphohydrolase"/>
    <property type="match status" value="1"/>
</dbReference>
<name>A0ABM5KMF1_DIAVI</name>
<comment type="similarity">
    <text evidence="2">Belongs to the mitochondrion-specific ribosomal protein mL46 family.</text>
</comment>
<dbReference type="SUPFAM" id="SSF55811">
    <property type="entry name" value="Nudix"/>
    <property type="match status" value="1"/>
</dbReference>
<keyword evidence="11" id="KW-1185">Reference proteome</keyword>
<evidence type="ECO:0000313" key="10">
    <source>
        <dbReference type="EnsemblMetazoa" id="XP_050511338.1"/>
    </source>
</evidence>
<reference evidence="10" key="1">
    <citation type="submission" date="2025-05" db="UniProtKB">
        <authorList>
            <consortium name="EnsemblMetazoa"/>
        </authorList>
    </citation>
    <scope>IDENTIFICATION</scope>
</reference>
<dbReference type="InterPro" id="IPR033650">
    <property type="entry name" value="Ribosomal_mL46_NUDIX"/>
</dbReference>
<evidence type="ECO:0000256" key="7">
    <source>
        <dbReference type="ARBA" id="ARBA00035190"/>
    </source>
</evidence>
<evidence type="ECO:0000313" key="11">
    <source>
        <dbReference type="Proteomes" id="UP001652700"/>
    </source>
</evidence>
<accession>A0ABM5KMF1</accession>
<keyword evidence="3" id="KW-0809">Transit peptide</keyword>